<evidence type="ECO:0000313" key="1">
    <source>
        <dbReference type="EMBL" id="QYX33388.1"/>
    </source>
</evidence>
<proteinExistence type="predicted"/>
<evidence type="ECO:0000313" key="2">
    <source>
        <dbReference type="Proteomes" id="UP000826540"/>
    </source>
</evidence>
<dbReference type="EMBL" id="CP080598">
    <property type="protein sequence ID" value="QYX33388.1"/>
    <property type="molecule type" value="Genomic_DNA"/>
</dbReference>
<reference evidence="1 2" key="1">
    <citation type="journal article" date="2022" name="J. Am. Chem. Soc.">
        <title>Biosynthesis of Guanitoxin Enables Global Environmental Detection in Freshwater Cyanobacteria.</title>
        <authorList>
            <person name="Lima S.T."/>
            <person name="Fallon T.R."/>
            <person name="Cordoza J.L."/>
            <person name="Chekan J.R."/>
            <person name="Delbaje E."/>
            <person name="Hopiavuori A.R."/>
            <person name="Alvarenga D.O."/>
            <person name="Wood S.M."/>
            <person name="Luhavaya H."/>
            <person name="Baumgartner J.T."/>
            <person name="Dorr F.A."/>
            <person name="Etchegaray A."/>
            <person name="Pinto E."/>
            <person name="McKinnie S.M.K."/>
            <person name="Fiore M.F."/>
            <person name="Moore B.S."/>
        </authorList>
    </citation>
    <scope>NUCLEOTIDE SEQUENCE [LARGE SCALE GENOMIC DNA]</scope>
    <source>
        <strain evidence="1 2">ITEP-024</strain>
    </source>
</reference>
<organism evidence="1 2">
    <name type="scientific">Sphaerospermopsis torques-reginae ITEP-024</name>
    <dbReference type="NCBI Taxonomy" id="984208"/>
    <lineage>
        <taxon>Bacteria</taxon>
        <taxon>Bacillati</taxon>
        <taxon>Cyanobacteriota</taxon>
        <taxon>Cyanophyceae</taxon>
        <taxon>Nostocales</taxon>
        <taxon>Aphanizomenonaceae</taxon>
        <taxon>Sphaerospermopsis</taxon>
        <taxon>Sphaerospermopsis torques-reginae</taxon>
    </lineage>
</organism>
<name>A0ABX8X3Y7_9CYAN</name>
<gene>
    <name evidence="1" type="ORF">K2F26_08750</name>
</gene>
<keyword evidence="2" id="KW-1185">Reference proteome</keyword>
<dbReference type="Proteomes" id="UP000826540">
    <property type="component" value="Chromosome"/>
</dbReference>
<protein>
    <recommendedName>
        <fullName evidence="3">DUF104 domain-containing protein</fullName>
    </recommendedName>
</protein>
<accession>A0ABX8X3Y7</accession>
<sequence>MLQSIEGIYQDGKIELTEMPTGIKTARVIVTFIDANASVDLSSRGINEEQAANLRARLQCFAEDWEQPEMEAYDAL</sequence>
<evidence type="ECO:0008006" key="3">
    <source>
        <dbReference type="Google" id="ProtNLM"/>
    </source>
</evidence>
<dbReference type="RefSeq" id="WP_187040985.1">
    <property type="nucleotide sequence ID" value="NZ_CP080598.1"/>
</dbReference>